<reference evidence="1 2" key="1">
    <citation type="submission" date="2018-11" db="EMBL/GenBank/DDBJ databases">
        <title>Genomic Encyclopedia of Type Strains, Phase IV (KMG-IV): sequencing the most valuable type-strain genomes for metagenomic binning, comparative biology and taxonomic classification.</title>
        <authorList>
            <person name="Goeker M."/>
        </authorList>
    </citation>
    <scope>NUCLEOTIDE SEQUENCE [LARGE SCALE GENOMIC DNA]</scope>
    <source>
        <strain evidence="1 2">DSM 22027</strain>
    </source>
</reference>
<evidence type="ECO:0000313" key="1">
    <source>
        <dbReference type="EMBL" id="ROR03157.1"/>
    </source>
</evidence>
<proteinExistence type="predicted"/>
<organism evidence="1 2">
    <name type="scientific">Desulfosoma caldarium</name>
    <dbReference type="NCBI Taxonomy" id="610254"/>
    <lineage>
        <taxon>Bacteria</taxon>
        <taxon>Pseudomonadati</taxon>
        <taxon>Thermodesulfobacteriota</taxon>
        <taxon>Syntrophobacteria</taxon>
        <taxon>Syntrophobacterales</taxon>
        <taxon>Syntrophobacteraceae</taxon>
        <taxon>Desulfosoma</taxon>
    </lineage>
</organism>
<dbReference type="OrthoDB" id="9342687at2"/>
<dbReference type="Proteomes" id="UP000276223">
    <property type="component" value="Unassembled WGS sequence"/>
</dbReference>
<dbReference type="AlphaFoldDB" id="A0A3N1VTN7"/>
<dbReference type="EMBL" id="RJVA01000009">
    <property type="protein sequence ID" value="ROR03157.1"/>
    <property type="molecule type" value="Genomic_DNA"/>
</dbReference>
<protein>
    <submittedName>
        <fullName evidence="1">Uncharacterized protein</fullName>
    </submittedName>
</protein>
<comment type="caution">
    <text evidence="1">The sequence shown here is derived from an EMBL/GenBank/DDBJ whole genome shotgun (WGS) entry which is preliminary data.</text>
</comment>
<sequence length="123" mass="13108">MNANLTNAKKSEKLSFSTMGTLSNVSVNATQVGAATLALNQGAGSDTLYLCNLTTSVSGMPRMTMTGASGTRAPATINTSATPAFGDIYMIWAMRFCIRRSSSVQGAAFYGRRWTHARVKRTT</sequence>
<gene>
    <name evidence="1" type="ORF">EDC27_0415</name>
</gene>
<evidence type="ECO:0000313" key="2">
    <source>
        <dbReference type="Proteomes" id="UP000276223"/>
    </source>
</evidence>
<keyword evidence="2" id="KW-1185">Reference proteome</keyword>
<name>A0A3N1VTN7_9BACT</name>
<dbReference type="RefSeq" id="WP_148045648.1">
    <property type="nucleotide sequence ID" value="NZ_RJVA01000009.1"/>
</dbReference>
<accession>A0A3N1VTN7</accession>